<protein>
    <submittedName>
        <fullName evidence="17">Paraplegin</fullName>
    </submittedName>
</protein>
<reference evidence="17 18" key="1">
    <citation type="journal article" date="2016" name="Genome Biol. Evol.">
        <title>Gene Family Evolution Reflects Adaptation to Soil Environmental Stressors in the Genome of the Collembolan Orchesella cincta.</title>
        <authorList>
            <person name="Faddeeva-Vakhrusheva A."/>
            <person name="Derks M.F."/>
            <person name="Anvar S.Y."/>
            <person name="Agamennone V."/>
            <person name="Suring W."/>
            <person name="Smit S."/>
            <person name="van Straalen N.M."/>
            <person name="Roelofs D."/>
        </authorList>
    </citation>
    <scope>NUCLEOTIDE SEQUENCE [LARGE SCALE GENOMIC DNA]</scope>
    <source>
        <tissue evidence="17">Mixed pool</tissue>
    </source>
</reference>
<dbReference type="Pfam" id="PF01434">
    <property type="entry name" value="Peptidase_M41"/>
    <property type="match status" value="1"/>
</dbReference>
<comment type="similarity">
    <text evidence="4">In the C-terminal section; belongs to the peptidase M41 family.</text>
</comment>
<keyword evidence="11" id="KW-0862">Zinc</keyword>
<dbReference type="GO" id="GO:0005745">
    <property type="term" value="C:m-AAA complex"/>
    <property type="evidence" value="ECO:0007669"/>
    <property type="project" value="TreeGrafter"/>
</dbReference>
<evidence type="ECO:0000313" key="18">
    <source>
        <dbReference type="Proteomes" id="UP000094527"/>
    </source>
</evidence>
<evidence type="ECO:0000256" key="12">
    <source>
        <dbReference type="ARBA" id="ARBA00022840"/>
    </source>
</evidence>
<evidence type="ECO:0000256" key="13">
    <source>
        <dbReference type="ARBA" id="ARBA00022989"/>
    </source>
</evidence>
<dbReference type="GO" id="GO:0016887">
    <property type="term" value="F:ATP hydrolysis activity"/>
    <property type="evidence" value="ECO:0007669"/>
    <property type="project" value="InterPro"/>
</dbReference>
<dbReference type="InterPro" id="IPR037219">
    <property type="entry name" value="Peptidase_M41-like"/>
</dbReference>
<dbReference type="FunFam" id="1.20.58.760:FF:000003">
    <property type="entry name" value="AFG3-like AAA ATPase 2"/>
    <property type="match status" value="1"/>
</dbReference>
<dbReference type="FunFam" id="3.40.50.300:FF:002568">
    <property type="entry name" value="Cell division protein (FtsH)"/>
    <property type="match status" value="1"/>
</dbReference>
<keyword evidence="15" id="KW-0472">Membrane</keyword>
<organism evidence="17 18">
    <name type="scientific">Orchesella cincta</name>
    <name type="common">Springtail</name>
    <name type="synonym">Podura cincta</name>
    <dbReference type="NCBI Taxonomy" id="48709"/>
    <lineage>
        <taxon>Eukaryota</taxon>
        <taxon>Metazoa</taxon>
        <taxon>Ecdysozoa</taxon>
        <taxon>Arthropoda</taxon>
        <taxon>Hexapoda</taxon>
        <taxon>Collembola</taxon>
        <taxon>Entomobryomorpha</taxon>
        <taxon>Entomobryoidea</taxon>
        <taxon>Orchesellidae</taxon>
        <taxon>Orchesellinae</taxon>
        <taxon>Orchesella</taxon>
    </lineage>
</organism>
<dbReference type="Pfam" id="PF00004">
    <property type="entry name" value="AAA"/>
    <property type="match status" value="1"/>
</dbReference>
<evidence type="ECO:0000256" key="10">
    <source>
        <dbReference type="ARBA" id="ARBA00022801"/>
    </source>
</evidence>
<dbReference type="FunFam" id="1.10.8.60:FF:000033">
    <property type="entry name" value="paraplegin isoform X1"/>
    <property type="match status" value="1"/>
</dbReference>
<keyword evidence="8" id="KW-0479">Metal-binding</keyword>
<dbReference type="OMA" id="PEHWTPI"/>
<dbReference type="Gene3D" id="1.10.8.60">
    <property type="match status" value="1"/>
</dbReference>
<dbReference type="AlphaFoldDB" id="A0A1D2NHK3"/>
<evidence type="ECO:0000256" key="15">
    <source>
        <dbReference type="ARBA" id="ARBA00023136"/>
    </source>
</evidence>
<keyword evidence="14" id="KW-0482">Metalloprotease</keyword>
<dbReference type="GO" id="GO:0004222">
    <property type="term" value="F:metalloendopeptidase activity"/>
    <property type="evidence" value="ECO:0007669"/>
    <property type="project" value="InterPro"/>
</dbReference>
<dbReference type="SMART" id="SM00382">
    <property type="entry name" value="AAA"/>
    <property type="match status" value="1"/>
</dbReference>
<dbReference type="InterPro" id="IPR027417">
    <property type="entry name" value="P-loop_NTPase"/>
</dbReference>
<dbReference type="OrthoDB" id="1413014at2759"/>
<comment type="caution">
    <text evidence="17">The sequence shown here is derived from an EMBL/GenBank/DDBJ whole genome shotgun (WGS) entry which is preliminary data.</text>
</comment>
<name>A0A1D2NHK3_ORCCI</name>
<accession>A0A1D2NHK3</accession>
<evidence type="ECO:0000256" key="9">
    <source>
        <dbReference type="ARBA" id="ARBA00022741"/>
    </source>
</evidence>
<keyword evidence="12" id="KW-0067">ATP-binding</keyword>
<dbReference type="GO" id="GO:0005524">
    <property type="term" value="F:ATP binding"/>
    <property type="evidence" value="ECO:0007669"/>
    <property type="project" value="UniProtKB-KW"/>
</dbReference>
<keyword evidence="13" id="KW-1133">Transmembrane helix</keyword>
<dbReference type="InterPro" id="IPR003959">
    <property type="entry name" value="ATPase_AAA_core"/>
</dbReference>
<evidence type="ECO:0000256" key="3">
    <source>
        <dbReference type="ARBA" id="ARBA00004370"/>
    </source>
</evidence>
<dbReference type="EMBL" id="LJIJ01000037">
    <property type="protein sequence ID" value="ODN04692.1"/>
    <property type="molecule type" value="Genomic_DNA"/>
</dbReference>
<dbReference type="InterPro" id="IPR050928">
    <property type="entry name" value="ATP-dep_Zn_Metalloprotease"/>
</dbReference>
<dbReference type="GO" id="GO:0034982">
    <property type="term" value="P:mitochondrial protein processing"/>
    <property type="evidence" value="ECO:0007669"/>
    <property type="project" value="TreeGrafter"/>
</dbReference>
<dbReference type="PANTHER" id="PTHR43655">
    <property type="entry name" value="ATP-DEPENDENT PROTEASE"/>
    <property type="match status" value="1"/>
</dbReference>
<keyword evidence="7" id="KW-0812">Transmembrane</keyword>
<sequence length="524" mass="58184">MMVEYKTFHMNIVDMSKFESKLREAEERLGIRPEYRVPVVYERNSDTAGKLLASIIVVALLVALITRSKLFKVSINIDSITQMGKARFTLVEPMTSKGVRFSDVAGLKKLNRRLWNLLIISNGRNDIKFSGLSPPGCGKTMLAKAVATEANVPFLSMNGSEFIEMIGGLGAARVRDLFKEAKKRAPCIIYIDEIDAIGRKRSGASGQADGAASEGEQTLNQMLVEMDGMASKEGVLVLSSTNRADVLDKALLRPGRFDRHILIDLPTLDERKEIFEQHLKGIKLENPPPTYSRRMAQLTPGFSGADIANVCNEAALHGALHKKKCVTGGDLEYAVERVVGGTEKRTQVMSVAEKKTVAYHEAGHALVGWMLKSTDALLKVTIVPRTNQILGFASYMPKDQKLYNQEELFERMCMALGGRVAESLTFNKVTTGAQNDLEKVTKMAYAQIRQYGMNENVGLISFDDAENALGSKKPFSKKLAAIMDEEARRLVFRAYQKTEEVLIEHKDKLEKMAQELLASKKLKL</sequence>
<evidence type="ECO:0000256" key="8">
    <source>
        <dbReference type="ARBA" id="ARBA00022723"/>
    </source>
</evidence>
<dbReference type="GO" id="GO:0046872">
    <property type="term" value="F:metal ion binding"/>
    <property type="evidence" value="ECO:0007669"/>
    <property type="project" value="UniProtKB-KW"/>
</dbReference>
<keyword evidence="6" id="KW-0645">Protease</keyword>
<evidence type="ECO:0000256" key="1">
    <source>
        <dbReference type="ARBA" id="ARBA00001947"/>
    </source>
</evidence>
<comment type="subcellular location">
    <subcellularLocation>
        <location evidence="3">Membrane</location>
    </subcellularLocation>
    <subcellularLocation>
        <location evidence="2">Mitochondrion</location>
    </subcellularLocation>
</comment>
<gene>
    <name evidence="17" type="ORF">Ocin01_01955</name>
</gene>
<evidence type="ECO:0000256" key="14">
    <source>
        <dbReference type="ARBA" id="ARBA00023049"/>
    </source>
</evidence>
<evidence type="ECO:0000256" key="11">
    <source>
        <dbReference type="ARBA" id="ARBA00022833"/>
    </source>
</evidence>
<comment type="cofactor">
    <cofactor evidence="1">
        <name>Zn(2+)</name>
        <dbReference type="ChEBI" id="CHEBI:29105"/>
    </cofactor>
</comment>
<dbReference type="InterPro" id="IPR041569">
    <property type="entry name" value="AAA_lid_3"/>
</dbReference>
<comment type="similarity">
    <text evidence="5">In the N-terminal section; belongs to the AAA ATPase family.</text>
</comment>
<keyword evidence="10" id="KW-0378">Hydrolase</keyword>
<evidence type="ECO:0000256" key="5">
    <source>
        <dbReference type="ARBA" id="ARBA00010550"/>
    </source>
</evidence>
<feature type="domain" description="AAA+ ATPase" evidence="16">
    <location>
        <begin position="128"/>
        <end position="267"/>
    </location>
</feature>
<dbReference type="SUPFAM" id="SSF140990">
    <property type="entry name" value="FtsH protease domain-like"/>
    <property type="match status" value="1"/>
</dbReference>
<dbReference type="Pfam" id="PF17862">
    <property type="entry name" value="AAA_lid_3"/>
    <property type="match status" value="1"/>
</dbReference>
<dbReference type="SUPFAM" id="SSF52540">
    <property type="entry name" value="P-loop containing nucleoside triphosphate hydrolases"/>
    <property type="match status" value="1"/>
</dbReference>
<proteinExistence type="inferred from homology"/>
<dbReference type="Gene3D" id="3.40.1690.20">
    <property type="match status" value="1"/>
</dbReference>
<evidence type="ECO:0000256" key="7">
    <source>
        <dbReference type="ARBA" id="ARBA00022692"/>
    </source>
</evidence>
<dbReference type="Gene3D" id="3.40.50.300">
    <property type="entry name" value="P-loop containing nucleotide triphosphate hydrolases"/>
    <property type="match status" value="1"/>
</dbReference>
<dbReference type="PANTHER" id="PTHR43655:SF8">
    <property type="entry name" value="PARAPLEGIN"/>
    <property type="match status" value="1"/>
</dbReference>
<evidence type="ECO:0000259" key="16">
    <source>
        <dbReference type="SMART" id="SM00382"/>
    </source>
</evidence>
<dbReference type="GO" id="GO:0004176">
    <property type="term" value="F:ATP-dependent peptidase activity"/>
    <property type="evidence" value="ECO:0007669"/>
    <property type="project" value="InterPro"/>
</dbReference>
<evidence type="ECO:0000313" key="17">
    <source>
        <dbReference type="EMBL" id="ODN04692.1"/>
    </source>
</evidence>
<evidence type="ECO:0000256" key="2">
    <source>
        <dbReference type="ARBA" id="ARBA00004173"/>
    </source>
</evidence>
<evidence type="ECO:0000256" key="6">
    <source>
        <dbReference type="ARBA" id="ARBA00022670"/>
    </source>
</evidence>
<dbReference type="InterPro" id="IPR003593">
    <property type="entry name" value="AAA+_ATPase"/>
</dbReference>
<evidence type="ECO:0000256" key="4">
    <source>
        <dbReference type="ARBA" id="ARBA00010044"/>
    </source>
</evidence>
<keyword evidence="9" id="KW-0547">Nucleotide-binding</keyword>
<dbReference type="Gene3D" id="1.20.58.760">
    <property type="entry name" value="Peptidase M41"/>
    <property type="match status" value="1"/>
</dbReference>
<keyword evidence="18" id="KW-1185">Reference proteome</keyword>
<dbReference type="InterPro" id="IPR000642">
    <property type="entry name" value="Peptidase_M41"/>
</dbReference>
<dbReference type="Proteomes" id="UP000094527">
    <property type="component" value="Unassembled WGS sequence"/>
</dbReference>
<dbReference type="STRING" id="48709.A0A1D2NHK3"/>